<evidence type="ECO:0000313" key="1">
    <source>
        <dbReference type="EMBL" id="TWU22955.1"/>
    </source>
</evidence>
<reference evidence="1 2" key="1">
    <citation type="submission" date="2019-02" db="EMBL/GenBank/DDBJ databases">
        <title>Deep-cultivation of Planctomycetes and their phenomic and genomic characterization uncovers novel biology.</title>
        <authorList>
            <person name="Wiegand S."/>
            <person name="Jogler M."/>
            <person name="Boedeker C."/>
            <person name="Pinto D."/>
            <person name="Vollmers J."/>
            <person name="Rivas-Marin E."/>
            <person name="Kohn T."/>
            <person name="Peeters S.H."/>
            <person name="Heuer A."/>
            <person name="Rast P."/>
            <person name="Oberbeckmann S."/>
            <person name="Bunk B."/>
            <person name="Jeske O."/>
            <person name="Meyerdierks A."/>
            <person name="Storesund J.E."/>
            <person name="Kallscheuer N."/>
            <person name="Luecker S."/>
            <person name="Lage O.M."/>
            <person name="Pohl T."/>
            <person name="Merkel B.J."/>
            <person name="Hornburger P."/>
            <person name="Mueller R.-W."/>
            <person name="Bruemmer F."/>
            <person name="Labrenz M."/>
            <person name="Spormann A.M."/>
            <person name="Op Den Camp H."/>
            <person name="Overmann J."/>
            <person name="Amann R."/>
            <person name="Jetten M.S.M."/>
            <person name="Mascher T."/>
            <person name="Medema M.H."/>
            <person name="Devos D.P."/>
            <person name="Kaster A.-K."/>
            <person name="Ovreas L."/>
            <person name="Rohde M."/>
            <person name="Galperin M.Y."/>
            <person name="Jogler C."/>
        </authorList>
    </citation>
    <scope>NUCLEOTIDE SEQUENCE [LARGE SCALE GENOMIC DNA]</scope>
    <source>
        <strain evidence="1 2">Pla52o</strain>
    </source>
</reference>
<sequence length="89" mass="10067">MATISIVTFTKRPDVQVVVSPTASLMPRALFKFEFRIAGGGVQGTRCWVCSGRRRLAFAYRPSAVGHWHRVPTSLFHFVAFRRLRCADL</sequence>
<organism evidence="1 2">
    <name type="scientific">Novipirellula galeiformis</name>
    <dbReference type="NCBI Taxonomy" id="2528004"/>
    <lineage>
        <taxon>Bacteria</taxon>
        <taxon>Pseudomonadati</taxon>
        <taxon>Planctomycetota</taxon>
        <taxon>Planctomycetia</taxon>
        <taxon>Pirellulales</taxon>
        <taxon>Pirellulaceae</taxon>
        <taxon>Novipirellula</taxon>
    </lineage>
</organism>
<gene>
    <name evidence="1" type="ORF">Pla52o_24880</name>
</gene>
<dbReference type="Proteomes" id="UP000316304">
    <property type="component" value="Unassembled WGS sequence"/>
</dbReference>
<accession>A0A5C6CFX2</accession>
<dbReference type="EMBL" id="SJPT01000004">
    <property type="protein sequence ID" value="TWU22955.1"/>
    <property type="molecule type" value="Genomic_DNA"/>
</dbReference>
<keyword evidence="2" id="KW-1185">Reference proteome</keyword>
<comment type="caution">
    <text evidence="1">The sequence shown here is derived from an EMBL/GenBank/DDBJ whole genome shotgun (WGS) entry which is preliminary data.</text>
</comment>
<evidence type="ECO:0000313" key="2">
    <source>
        <dbReference type="Proteomes" id="UP000316304"/>
    </source>
</evidence>
<protein>
    <submittedName>
        <fullName evidence="1">Uncharacterized protein</fullName>
    </submittedName>
</protein>
<dbReference type="AlphaFoldDB" id="A0A5C6CFX2"/>
<name>A0A5C6CFX2_9BACT</name>
<proteinExistence type="predicted"/>